<keyword evidence="2" id="KW-1185">Reference proteome</keyword>
<gene>
    <name evidence="1" type="ORF">CCAP1982_LOCUS10988</name>
</gene>
<organism evidence="1 2">
    <name type="scientific">Ceratitis capitata</name>
    <name type="common">Mediterranean fruit fly</name>
    <name type="synonym">Tephritis capitata</name>
    <dbReference type="NCBI Taxonomy" id="7213"/>
    <lineage>
        <taxon>Eukaryota</taxon>
        <taxon>Metazoa</taxon>
        <taxon>Ecdysozoa</taxon>
        <taxon>Arthropoda</taxon>
        <taxon>Hexapoda</taxon>
        <taxon>Insecta</taxon>
        <taxon>Pterygota</taxon>
        <taxon>Neoptera</taxon>
        <taxon>Endopterygota</taxon>
        <taxon>Diptera</taxon>
        <taxon>Brachycera</taxon>
        <taxon>Muscomorpha</taxon>
        <taxon>Tephritoidea</taxon>
        <taxon>Tephritidae</taxon>
        <taxon>Ceratitis</taxon>
        <taxon>Ceratitis</taxon>
    </lineage>
</organism>
<name>A0A811UTJ1_CERCA</name>
<proteinExistence type="predicted"/>
<dbReference type="Proteomes" id="UP000606786">
    <property type="component" value="Unassembled WGS sequence"/>
</dbReference>
<evidence type="ECO:0000313" key="1">
    <source>
        <dbReference type="EMBL" id="CAD7002499.1"/>
    </source>
</evidence>
<comment type="caution">
    <text evidence="1">The sequence shown here is derived from an EMBL/GenBank/DDBJ whole genome shotgun (WGS) entry which is preliminary data.</text>
</comment>
<protein>
    <submittedName>
        <fullName evidence="1">(Mediterranean fruit fly) hypothetical protein</fullName>
    </submittedName>
</protein>
<sequence length="118" mass="13136">MFCAFGHGRPGHSPPDPSNGEEVFLFACFHQRVLHRILSKLECFQSFERYGLASVAAVSSFAELYQYHHIARTAQRSLGIRRCQCANDHKSHPKSFSQIMSALKSNAESLLPTAAALD</sequence>
<reference evidence="1" key="1">
    <citation type="submission" date="2020-11" db="EMBL/GenBank/DDBJ databases">
        <authorList>
            <person name="Whitehead M."/>
        </authorList>
    </citation>
    <scope>NUCLEOTIDE SEQUENCE</scope>
    <source>
        <strain evidence="1">EGII</strain>
    </source>
</reference>
<accession>A0A811UTJ1</accession>
<dbReference type="AlphaFoldDB" id="A0A811UTJ1"/>
<evidence type="ECO:0000313" key="2">
    <source>
        <dbReference type="Proteomes" id="UP000606786"/>
    </source>
</evidence>
<dbReference type="EMBL" id="CAJHJT010000034">
    <property type="protein sequence ID" value="CAD7002499.1"/>
    <property type="molecule type" value="Genomic_DNA"/>
</dbReference>